<dbReference type="InterPro" id="IPR047992">
    <property type="entry name" value="BREX_PglZ"/>
</dbReference>
<protein>
    <submittedName>
        <fullName evidence="4">BREX-2 system phosphatase PglZ</fullName>
    </submittedName>
</protein>
<evidence type="ECO:0000313" key="5">
    <source>
        <dbReference type="Proteomes" id="UP000586093"/>
    </source>
</evidence>
<feature type="domain" description="Alkaline phosphatase-like protein PglZ second" evidence="1">
    <location>
        <begin position="186"/>
        <end position="332"/>
    </location>
</feature>
<proteinExistence type="predicted"/>
<reference evidence="4 5" key="1">
    <citation type="submission" date="2020-08" db="EMBL/GenBank/DDBJ databases">
        <title>Aquariorum lacteus gen. nov., sp. nov., a new member of the family Comamonadaceae, isolated from freshwater aquarium.</title>
        <authorList>
            <person name="Chun S.-J."/>
        </authorList>
    </citation>
    <scope>NUCLEOTIDE SEQUENCE [LARGE SCALE GENOMIC DNA]</scope>
    <source>
        <strain evidence="4 5">SJAQ100</strain>
    </source>
</reference>
<dbReference type="Pfam" id="PF25862">
    <property type="entry name" value="PglZ_1st"/>
    <property type="match status" value="1"/>
</dbReference>
<gene>
    <name evidence="4" type="primary">pglZ</name>
    <name evidence="4" type="ORF">H4F90_02760</name>
</gene>
<dbReference type="Proteomes" id="UP000586093">
    <property type="component" value="Unassembled WGS sequence"/>
</dbReference>
<keyword evidence="5" id="KW-1185">Reference proteome</keyword>
<dbReference type="InterPro" id="IPR058881">
    <property type="entry name" value="PglZ_2nd"/>
</dbReference>
<feature type="domain" description="Alkaline phosphatase-like protein PglZ C-terminal" evidence="3">
    <location>
        <begin position="816"/>
        <end position="916"/>
    </location>
</feature>
<dbReference type="Pfam" id="PF25861">
    <property type="entry name" value="PglZ_2nd"/>
    <property type="match status" value="1"/>
</dbReference>
<dbReference type="Pfam" id="PF25863">
    <property type="entry name" value="PglZ_C"/>
    <property type="match status" value="1"/>
</dbReference>
<evidence type="ECO:0000259" key="1">
    <source>
        <dbReference type="Pfam" id="PF25861"/>
    </source>
</evidence>
<evidence type="ECO:0000313" key="4">
    <source>
        <dbReference type="EMBL" id="MBB1160899.1"/>
    </source>
</evidence>
<dbReference type="InterPro" id="IPR017850">
    <property type="entry name" value="Alkaline_phosphatase_core_sf"/>
</dbReference>
<sequence length="920" mass="97821">MAAGEAGRKQVTVVAGPLSLPQIEAQALAVLDRASDARVIAIQAKAKAAWPESITLAGRAFQLRWCESPLMAREALSALEESGDGQEARGLILLTPMASRDLGGDVIARLARTQVFQPDAWGMVQQLFKAREIDARLSRFRWMAQLLVERASMGAYPPVPNGFLDLDTAWRHTLSRCLALEASRPDAAMLLNWSLGTDSAGVFADLPDAAKPQISAWLGDSAGAVGTLVMRCVVAGNTQDAVPLGLVCGVVLSPQGEGVHELAAAAIRLERFMGDKRIGIADGRLWAADAAKLLSANALTPLTPALRHGVNERAEALLRDLHVDAYAHLSDVLPLGLEQRLGLLAEALKAFIADPSAALLQSVERAASSVSTHAYADAASTRMLRVKMAVRLCRWMVTERPDGKGRSTRAATGFAALAQAYAREGAFVDWARFKLIGGDDLPGLSAAFVSLRDAARRKAEEFNAAFAQALQVWNREPRAEPACMPVEAVNERLIAPLAQQAPVLLLVADGLSYSIFRELGEDLEALGWDEHIVGPTPTFAVGVAALPTITEVSRTSLLSGRLVVGAAAQEKQAFSSHSALVAASRAGVAPVVFHKGELSDSEGLSSQVRDAIASPQQQVVAVVYNAVDDHLSGSNQIHVRWTVDDLRLLGPLLSEARRARRVVVITADHGHVIDDGTVQRGHGDGDRWRLPSGPLDGSELLFEGGRVKTAAGDAVVCSWSEGVRHGAKKNGYHGGVSAQEVVVPLSVFTPRNMTLKGWQVAAAPQPDWWSPLEAAAQPLAPEVPAFSRKPPRPKPVALPQPDLFGAADPVAPPAPGVHWIDALQASPAYMAQKALAARVAPADADVRALLDALAARGGKLSKAALAQRLGMPAMRISGFVNAAKRVLNVDQAAVLVLDETAGTVELNKELLARQFRVMVR</sequence>
<evidence type="ECO:0000259" key="3">
    <source>
        <dbReference type="Pfam" id="PF25863"/>
    </source>
</evidence>
<name>A0A839HNN2_9BURK</name>
<comment type="caution">
    <text evidence="4">The sequence shown here is derived from an EMBL/GenBank/DDBJ whole genome shotgun (WGS) entry which is preliminary data.</text>
</comment>
<dbReference type="Pfam" id="PF08665">
    <property type="entry name" value="PglZ"/>
    <property type="match status" value="1"/>
</dbReference>
<dbReference type="InterPro" id="IPR058882">
    <property type="entry name" value="PglZ_C"/>
</dbReference>
<dbReference type="SUPFAM" id="SSF53649">
    <property type="entry name" value="Alkaline phosphatase-like"/>
    <property type="match status" value="1"/>
</dbReference>
<evidence type="ECO:0000259" key="2">
    <source>
        <dbReference type="Pfam" id="PF25862"/>
    </source>
</evidence>
<dbReference type="AlphaFoldDB" id="A0A839HNN2"/>
<organism evidence="4 5">
    <name type="scientific">Aquariibacter albus</name>
    <dbReference type="NCBI Taxonomy" id="2759899"/>
    <lineage>
        <taxon>Bacteria</taxon>
        <taxon>Pseudomonadati</taxon>
        <taxon>Pseudomonadota</taxon>
        <taxon>Betaproteobacteria</taxon>
        <taxon>Burkholderiales</taxon>
        <taxon>Sphaerotilaceae</taxon>
        <taxon>Aquariibacter</taxon>
    </lineage>
</organism>
<dbReference type="InterPro" id="IPR058880">
    <property type="entry name" value="PglZ_N"/>
</dbReference>
<dbReference type="NCBIfam" id="NF033446">
    <property type="entry name" value="BREX_PglZ_2"/>
    <property type="match status" value="1"/>
</dbReference>
<accession>A0A839HNN2</accession>
<feature type="domain" description="Alkaline phosphatase-like protein PglZ N-terminal" evidence="2">
    <location>
        <begin position="32"/>
        <end position="118"/>
    </location>
</feature>
<dbReference type="EMBL" id="JACIVI010000001">
    <property type="protein sequence ID" value="MBB1160899.1"/>
    <property type="molecule type" value="Genomic_DNA"/>
</dbReference>